<accession>A0A934K6I5</accession>
<dbReference type="PANTHER" id="PTHR43067">
    <property type="entry name" value="OLIGOPEPTIDE/DIPEPTIDE ABC TRANSPORTER, ATPASE SUBUNIT"/>
    <property type="match status" value="1"/>
</dbReference>
<keyword evidence="6" id="KW-1185">Reference proteome</keyword>
<evidence type="ECO:0000256" key="1">
    <source>
        <dbReference type="ARBA" id="ARBA00022448"/>
    </source>
</evidence>
<keyword evidence="3 5" id="KW-0067">ATP-binding</keyword>
<proteinExistence type="predicted"/>
<dbReference type="SMART" id="SM00382">
    <property type="entry name" value="AAA"/>
    <property type="match status" value="1"/>
</dbReference>
<evidence type="ECO:0000256" key="3">
    <source>
        <dbReference type="ARBA" id="ARBA00022840"/>
    </source>
</evidence>
<evidence type="ECO:0000256" key="2">
    <source>
        <dbReference type="ARBA" id="ARBA00022741"/>
    </source>
</evidence>
<keyword evidence="1" id="KW-0813">Transport</keyword>
<dbReference type="Gene3D" id="3.40.50.300">
    <property type="entry name" value="P-loop containing nucleotide triphosphate hydrolases"/>
    <property type="match status" value="1"/>
</dbReference>
<dbReference type="NCBIfam" id="TIGR01727">
    <property type="entry name" value="oligo_HPY"/>
    <property type="match status" value="1"/>
</dbReference>
<sequence>MSTAALLEANDVSAHYVSASGPDVQAIGHVSMQLYRGEILGVAGESGCGKSTFASVVALTARPPLYVVGGDMVLDGEKIEITRLEHLPRSMHGKLVALLPQGAMNSLNPTSRVRDVAYDVIKAHEPHVTKKEAFDRARERLEQLSLPVRVLDSYPHQLSGGMKQRVVAVISTLLNPKVLIADEPTSALDVSAQHALTEQLRQLLDHDLVQSIMFITHDLPLLSTVADRIAIMYAGLVAEVGSAREVVDHGWHPYTRALMQAVLSPEPGVRRKRVEGIPGAPPDMRYPPEGCPYQPRCPLRMDICKEDPPAVGAPHRFARCWWVKEHLAELEAQA</sequence>
<dbReference type="Pfam" id="PF00005">
    <property type="entry name" value="ABC_tran"/>
    <property type="match status" value="1"/>
</dbReference>
<dbReference type="GO" id="GO:0005524">
    <property type="term" value="F:ATP binding"/>
    <property type="evidence" value="ECO:0007669"/>
    <property type="project" value="UniProtKB-KW"/>
</dbReference>
<dbReference type="GO" id="GO:0016887">
    <property type="term" value="F:ATP hydrolysis activity"/>
    <property type="evidence" value="ECO:0007669"/>
    <property type="project" value="InterPro"/>
</dbReference>
<dbReference type="SUPFAM" id="SSF52540">
    <property type="entry name" value="P-loop containing nucleoside triphosphate hydrolases"/>
    <property type="match status" value="1"/>
</dbReference>
<name>A0A934K6I5_9BACT</name>
<dbReference type="CDD" id="cd03257">
    <property type="entry name" value="ABC_NikE_OppD_transporters"/>
    <property type="match status" value="1"/>
</dbReference>
<dbReference type="Pfam" id="PF08352">
    <property type="entry name" value="oligo_HPY"/>
    <property type="match status" value="1"/>
</dbReference>
<dbReference type="InterPro" id="IPR003439">
    <property type="entry name" value="ABC_transporter-like_ATP-bd"/>
</dbReference>
<gene>
    <name evidence="5" type="ORF">JF922_04415</name>
</gene>
<dbReference type="InterPro" id="IPR027417">
    <property type="entry name" value="P-loop_NTPase"/>
</dbReference>
<feature type="domain" description="ABC transporter" evidence="4">
    <location>
        <begin position="7"/>
        <end position="259"/>
    </location>
</feature>
<protein>
    <submittedName>
        <fullName evidence="5">ABC transporter ATP-binding protein</fullName>
    </submittedName>
</protein>
<dbReference type="PROSITE" id="PS50893">
    <property type="entry name" value="ABC_TRANSPORTER_2"/>
    <property type="match status" value="1"/>
</dbReference>
<dbReference type="AlphaFoldDB" id="A0A934K6I5"/>
<comment type="caution">
    <text evidence="5">The sequence shown here is derived from an EMBL/GenBank/DDBJ whole genome shotgun (WGS) entry which is preliminary data.</text>
</comment>
<keyword evidence="2" id="KW-0547">Nucleotide-binding</keyword>
<evidence type="ECO:0000313" key="6">
    <source>
        <dbReference type="Proteomes" id="UP000612893"/>
    </source>
</evidence>
<dbReference type="InterPro" id="IPR003593">
    <property type="entry name" value="AAA+_ATPase"/>
</dbReference>
<dbReference type="RefSeq" id="WP_338199443.1">
    <property type="nucleotide sequence ID" value="NZ_JAEKNR010000053.1"/>
</dbReference>
<dbReference type="Proteomes" id="UP000612893">
    <property type="component" value="Unassembled WGS sequence"/>
</dbReference>
<evidence type="ECO:0000259" key="4">
    <source>
        <dbReference type="PROSITE" id="PS50893"/>
    </source>
</evidence>
<reference evidence="5" key="1">
    <citation type="submission" date="2020-10" db="EMBL/GenBank/DDBJ databases">
        <title>Ca. Dormibacterota MAGs.</title>
        <authorList>
            <person name="Montgomery K."/>
        </authorList>
    </citation>
    <scope>NUCLEOTIDE SEQUENCE [LARGE SCALE GENOMIC DNA]</scope>
    <source>
        <strain evidence="5">SC8812_S17_10</strain>
    </source>
</reference>
<organism evidence="5 6">
    <name type="scientific">Candidatus Nephthysia bennettiae</name>
    <dbReference type="NCBI Taxonomy" id="3127016"/>
    <lineage>
        <taxon>Bacteria</taxon>
        <taxon>Bacillati</taxon>
        <taxon>Candidatus Dormiibacterota</taxon>
        <taxon>Candidatus Dormibacteria</taxon>
        <taxon>Candidatus Dormibacterales</taxon>
        <taxon>Candidatus Dormibacteraceae</taxon>
        <taxon>Candidatus Nephthysia</taxon>
    </lineage>
</organism>
<evidence type="ECO:0000313" key="5">
    <source>
        <dbReference type="EMBL" id="MBJ7597316.1"/>
    </source>
</evidence>
<dbReference type="PANTHER" id="PTHR43067:SF3">
    <property type="entry name" value="MALTOSE ABC TRANSPORTER, ATP-BINDING PROTEIN"/>
    <property type="match status" value="1"/>
</dbReference>
<dbReference type="InterPro" id="IPR013563">
    <property type="entry name" value="Oligopep_ABC_C"/>
</dbReference>
<dbReference type="EMBL" id="JAEKNR010000053">
    <property type="protein sequence ID" value="MBJ7597316.1"/>
    <property type="molecule type" value="Genomic_DNA"/>
</dbReference>
<dbReference type="GO" id="GO:0015833">
    <property type="term" value="P:peptide transport"/>
    <property type="evidence" value="ECO:0007669"/>
    <property type="project" value="InterPro"/>
</dbReference>